<dbReference type="Proteomes" id="UP001231189">
    <property type="component" value="Unassembled WGS sequence"/>
</dbReference>
<keyword evidence="3" id="KW-1185">Reference proteome</keyword>
<dbReference type="Gene3D" id="1.20.1280.50">
    <property type="match status" value="1"/>
</dbReference>
<dbReference type="Pfam" id="PF12937">
    <property type="entry name" value="F-box-like"/>
    <property type="match status" value="1"/>
</dbReference>
<dbReference type="AlphaFoldDB" id="A0AAD8V7C3"/>
<proteinExistence type="predicted"/>
<dbReference type="SUPFAM" id="SSF52047">
    <property type="entry name" value="RNI-like"/>
    <property type="match status" value="1"/>
</dbReference>
<evidence type="ECO:0000259" key="1">
    <source>
        <dbReference type="Pfam" id="PF12937"/>
    </source>
</evidence>
<organism evidence="2 3">
    <name type="scientific">Lolium multiflorum</name>
    <name type="common">Italian ryegrass</name>
    <name type="synonym">Lolium perenne subsp. multiflorum</name>
    <dbReference type="NCBI Taxonomy" id="4521"/>
    <lineage>
        <taxon>Eukaryota</taxon>
        <taxon>Viridiplantae</taxon>
        <taxon>Streptophyta</taxon>
        <taxon>Embryophyta</taxon>
        <taxon>Tracheophyta</taxon>
        <taxon>Spermatophyta</taxon>
        <taxon>Magnoliopsida</taxon>
        <taxon>Liliopsida</taxon>
        <taxon>Poales</taxon>
        <taxon>Poaceae</taxon>
        <taxon>BOP clade</taxon>
        <taxon>Pooideae</taxon>
        <taxon>Poodae</taxon>
        <taxon>Poeae</taxon>
        <taxon>Poeae Chloroplast Group 2 (Poeae type)</taxon>
        <taxon>Loliodinae</taxon>
        <taxon>Loliinae</taxon>
        <taxon>Lolium</taxon>
    </lineage>
</organism>
<sequence length="215" mass="24296">MQKEPPAPRRARDWSLLPLDALASVFVRLGAVDLLMAAGLVCRSWLDAASVPDVWRVVDMESHEAVLTKDKDVLRAMAKAAIDRSDGQLRVFAGNEFVTDDLLKYIVKSSPTLTTLRIVSNCEDYTKRLVSVIKEAPLLELRSLELGDINPTVGEMLDLLRSCPLLQVFRVRGYHFDIWVTDERVPRTKFAGTKVMTMMGKWGDKQWRHVAMVEV</sequence>
<accession>A0AAD8V7C3</accession>
<dbReference type="PANTHER" id="PTHR38926:SF46">
    <property type="entry name" value="F-BOX DOMAIN-CONTAINING PROTEIN"/>
    <property type="match status" value="1"/>
</dbReference>
<name>A0AAD8V7C3_LOLMU</name>
<evidence type="ECO:0000313" key="2">
    <source>
        <dbReference type="EMBL" id="KAK1597002.1"/>
    </source>
</evidence>
<feature type="domain" description="F-box" evidence="1">
    <location>
        <begin position="14"/>
        <end position="59"/>
    </location>
</feature>
<comment type="caution">
    <text evidence="2">The sequence shown here is derived from an EMBL/GenBank/DDBJ whole genome shotgun (WGS) entry which is preliminary data.</text>
</comment>
<reference evidence="2" key="1">
    <citation type="submission" date="2023-07" db="EMBL/GenBank/DDBJ databases">
        <title>A chromosome-level genome assembly of Lolium multiflorum.</title>
        <authorList>
            <person name="Chen Y."/>
            <person name="Copetti D."/>
            <person name="Kolliker R."/>
            <person name="Studer B."/>
        </authorList>
    </citation>
    <scope>NUCLEOTIDE SEQUENCE</scope>
    <source>
        <strain evidence="2">02402/16</strain>
        <tissue evidence="2">Leaf</tissue>
    </source>
</reference>
<dbReference type="Gene3D" id="3.80.10.10">
    <property type="entry name" value="Ribonuclease Inhibitor"/>
    <property type="match status" value="1"/>
</dbReference>
<evidence type="ECO:0000313" key="3">
    <source>
        <dbReference type="Proteomes" id="UP001231189"/>
    </source>
</evidence>
<protein>
    <recommendedName>
        <fullName evidence="1">F-box domain-containing protein</fullName>
    </recommendedName>
</protein>
<dbReference type="InterPro" id="IPR036047">
    <property type="entry name" value="F-box-like_dom_sf"/>
</dbReference>
<dbReference type="InterPro" id="IPR001810">
    <property type="entry name" value="F-box_dom"/>
</dbReference>
<gene>
    <name evidence="2" type="ORF">QYE76_037206</name>
</gene>
<dbReference type="SUPFAM" id="SSF81383">
    <property type="entry name" value="F-box domain"/>
    <property type="match status" value="1"/>
</dbReference>
<dbReference type="EMBL" id="JAUUTY010000642">
    <property type="protein sequence ID" value="KAK1597002.1"/>
    <property type="molecule type" value="Genomic_DNA"/>
</dbReference>
<dbReference type="InterPro" id="IPR032675">
    <property type="entry name" value="LRR_dom_sf"/>
</dbReference>
<dbReference type="PANTHER" id="PTHR38926">
    <property type="entry name" value="F-BOX DOMAIN CONTAINING PROTEIN, EXPRESSED"/>
    <property type="match status" value="1"/>
</dbReference>